<comment type="function">
    <text evidence="10 11">Catalyzes the 2-thiolation of uridine at the wobble position (U34) of tRNA, leading to the formation of s(2)U34.</text>
</comment>
<evidence type="ECO:0000256" key="10">
    <source>
        <dbReference type="ARBA" id="ARBA00056575"/>
    </source>
</evidence>
<feature type="disulfide bond" description="Alternate" evidence="11">
    <location>
        <begin position="109"/>
        <end position="206"/>
    </location>
</feature>
<dbReference type="GO" id="GO:0002143">
    <property type="term" value="P:tRNA wobble position uridine thiolation"/>
    <property type="evidence" value="ECO:0007669"/>
    <property type="project" value="TreeGrafter"/>
</dbReference>
<dbReference type="PANTHER" id="PTHR11933:SF5">
    <property type="entry name" value="MITOCHONDRIAL TRNA-SPECIFIC 2-THIOURIDYLASE 1"/>
    <property type="match status" value="1"/>
</dbReference>
<dbReference type="PANTHER" id="PTHR11933">
    <property type="entry name" value="TRNA 5-METHYLAMINOMETHYL-2-THIOURIDYLATE -METHYLTRANSFERASE"/>
    <property type="match status" value="1"/>
</dbReference>
<evidence type="ECO:0000256" key="9">
    <source>
        <dbReference type="ARBA" id="ARBA00051542"/>
    </source>
</evidence>
<keyword evidence="3 11" id="KW-0808">Transferase</keyword>
<feature type="region of interest" description="Interaction with tRNA" evidence="11">
    <location>
        <begin position="155"/>
        <end position="157"/>
    </location>
</feature>
<feature type="domain" description="tRNA-specific 2-thiouridylase MnmA-like C-terminal" evidence="12">
    <location>
        <begin position="289"/>
        <end position="364"/>
    </location>
</feature>
<evidence type="ECO:0000256" key="8">
    <source>
        <dbReference type="ARBA" id="ARBA00023157"/>
    </source>
</evidence>
<feature type="active site" description="Nucleophile" evidence="11">
    <location>
        <position position="109"/>
    </location>
</feature>
<dbReference type="Gene3D" id="3.40.50.620">
    <property type="entry name" value="HUPs"/>
    <property type="match status" value="1"/>
</dbReference>
<evidence type="ECO:0000256" key="7">
    <source>
        <dbReference type="ARBA" id="ARBA00022884"/>
    </source>
</evidence>
<dbReference type="EC" id="2.8.1.13" evidence="11"/>
<keyword evidence="2 11" id="KW-0820">tRNA-binding</keyword>
<dbReference type="EMBL" id="JQIF01000097">
    <property type="protein sequence ID" value="KGJ51829.1"/>
    <property type="molecule type" value="Genomic_DNA"/>
</dbReference>
<feature type="binding site" evidence="11">
    <location>
        <position position="133"/>
    </location>
    <ligand>
        <name>ATP</name>
        <dbReference type="ChEBI" id="CHEBI:30616"/>
    </ligand>
</feature>
<sequence length="386" mass="43870">MSQKVLLGLSGGVDSAVAAYLLKEQGYDVTCAFMRNWDSFANNDIMGNPTIQDDVCPQEQDYLDAKAVADKLGLPLLRVDFVKEYWDHVFTYFLEEYRKGRTPNPDILCNKYIKFDAFMDYARRLGFDTLATGHYAQVDHSAEESRMLRGADNNKDQTYFLCQVSQDALRHSMFPIGHMEKQEVREIAERMELNSVAEKKDSTGICFIGERNFKEFLKNYLPSRDGDIMDIETLEVVGRHSGVLYYTIGQRKGLGIGGNRGPWFVVGKDVQKNILYVTNGSESDWLHSDSCIVSGVNWFSSERPQGDYVCTAKFRYRQPDNDVILRFIDETTVFLRYPQMVSSVTAGQEAVFYQKEECLGGGVIEDVFKEGISLQHRIAGRVNNGN</sequence>
<dbReference type="HAMAP" id="MF_00144">
    <property type="entry name" value="tRNA_thiouridyl_MnmA"/>
    <property type="match status" value="1"/>
</dbReference>
<comment type="catalytic activity">
    <reaction evidence="9 11">
        <text>S-sulfanyl-L-cysteinyl-[protein] + uridine(34) in tRNA + AH2 + ATP = 2-thiouridine(34) in tRNA + L-cysteinyl-[protein] + A + AMP + diphosphate + H(+)</text>
        <dbReference type="Rhea" id="RHEA:47032"/>
        <dbReference type="Rhea" id="RHEA-COMP:10131"/>
        <dbReference type="Rhea" id="RHEA-COMP:11726"/>
        <dbReference type="Rhea" id="RHEA-COMP:11727"/>
        <dbReference type="Rhea" id="RHEA-COMP:11728"/>
        <dbReference type="ChEBI" id="CHEBI:13193"/>
        <dbReference type="ChEBI" id="CHEBI:15378"/>
        <dbReference type="ChEBI" id="CHEBI:17499"/>
        <dbReference type="ChEBI" id="CHEBI:29950"/>
        <dbReference type="ChEBI" id="CHEBI:30616"/>
        <dbReference type="ChEBI" id="CHEBI:33019"/>
        <dbReference type="ChEBI" id="CHEBI:61963"/>
        <dbReference type="ChEBI" id="CHEBI:65315"/>
        <dbReference type="ChEBI" id="CHEBI:87170"/>
        <dbReference type="ChEBI" id="CHEBI:456215"/>
        <dbReference type="EC" id="2.8.1.13"/>
    </reaction>
</comment>
<dbReference type="Proteomes" id="UP000030008">
    <property type="component" value="Unassembled WGS sequence"/>
</dbReference>
<comment type="subcellular location">
    <subcellularLocation>
        <location evidence="11">Cytoplasm</location>
    </subcellularLocation>
</comment>
<feature type="binding site" evidence="11">
    <location>
        <position position="34"/>
    </location>
    <ligand>
        <name>ATP</name>
        <dbReference type="ChEBI" id="CHEBI:30616"/>
    </ligand>
</feature>
<dbReference type="GO" id="GO:0005737">
    <property type="term" value="C:cytoplasm"/>
    <property type="evidence" value="ECO:0007669"/>
    <property type="project" value="UniProtKB-SubCell"/>
</dbReference>
<dbReference type="Pfam" id="PF03054">
    <property type="entry name" value="tRNA_Me_trans"/>
    <property type="match status" value="1"/>
</dbReference>
<evidence type="ECO:0000256" key="5">
    <source>
        <dbReference type="ARBA" id="ARBA00022741"/>
    </source>
</evidence>
<name>A0A099I1I0_CLOIN</name>
<dbReference type="RefSeq" id="WP_044907398.1">
    <property type="nucleotide sequence ID" value="NZ_CAXUJB010000009.1"/>
</dbReference>
<dbReference type="NCBIfam" id="NF001138">
    <property type="entry name" value="PRK00143.1"/>
    <property type="match status" value="1"/>
</dbReference>
<feature type="site" description="Interaction with tRNA" evidence="11">
    <location>
        <position position="348"/>
    </location>
</feature>
<dbReference type="SUPFAM" id="SSF52402">
    <property type="entry name" value="Adenine nucleotide alpha hydrolases-like"/>
    <property type="match status" value="1"/>
</dbReference>
<dbReference type="InterPro" id="IPR046885">
    <property type="entry name" value="MnmA-like_C"/>
</dbReference>
<dbReference type="AlphaFoldDB" id="A0A099I1I0"/>
<dbReference type="Gene3D" id="2.40.30.10">
    <property type="entry name" value="Translation factors"/>
    <property type="match status" value="1"/>
</dbReference>
<keyword evidence="4 11" id="KW-0819">tRNA processing</keyword>
<keyword evidence="6 11" id="KW-0067">ATP-binding</keyword>
<keyword evidence="8 11" id="KW-1015">Disulfide bond</keyword>
<dbReference type="Pfam" id="PF20258">
    <property type="entry name" value="tRNA_Me_trans_C"/>
    <property type="match status" value="1"/>
</dbReference>
<accession>A0A099I1I0</accession>
<comment type="similarity">
    <text evidence="11">Belongs to the MnmA/TRMU family.</text>
</comment>
<dbReference type="InterPro" id="IPR023382">
    <property type="entry name" value="MnmA-like_central_sf"/>
</dbReference>
<dbReference type="GO" id="GO:0000049">
    <property type="term" value="F:tRNA binding"/>
    <property type="evidence" value="ECO:0007669"/>
    <property type="project" value="UniProtKB-KW"/>
</dbReference>
<dbReference type="GO" id="GO:0103016">
    <property type="term" value="F:tRNA-uridine 2-sulfurtransferase activity"/>
    <property type="evidence" value="ECO:0007669"/>
    <property type="project" value="UniProtKB-EC"/>
</dbReference>
<keyword evidence="5 11" id="KW-0547">Nucleotide-binding</keyword>
<feature type="domain" description="tRNA-specific 2-thiouridylase MnmA-like central" evidence="13">
    <location>
        <begin position="214"/>
        <end position="278"/>
    </location>
</feature>
<feature type="active site" description="Cysteine persulfide intermediate" evidence="11">
    <location>
        <position position="206"/>
    </location>
</feature>
<evidence type="ECO:0000313" key="15">
    <source>
        <dbReference type="Proteomes" id="UP000030008"/>
    </source>
</evidence>
<dbReference type="CDD" id="cd01998">
    <property type="entry name" value="MnmA_TRMU-like"/>
    <property type="match status" value="1"/>
</dbReference>
<gene>
    <name evidence="11" type="primary">mnmA</name>
    <name evidence="14" type="ORF">CIAN88_18915</name>
</gene>
<organism evidence="14 15">
    <name type="scientific">Clostridium innocuum</name>
    <dbReference type="NCBI Taxonomy" id="1522"/>
    <lineage>
        <taxon>Bacteria</taxon>
        <taxon>Bacillati</taxon>
        <taxon>Bacillota</taxon>
        <taxon>Clostridia</taxon>
        <taxon>Eubacteriales</taxon>
        <taxon>Clostridiaceae</taxon>
        <taxon>Clostridium</taxon>
    </lineage>
</organism>
<evidence type="ECO:0000256" key="1">
    <source>
        <dbReference type="ARBA" id="ARBA00022490"/>
    </source>
</evidence>
<comment type="caution">
    <text evidence="14">The sequence shown here is derived from an EMBL/GenBank/DDBJ whole genome shotgun (WGS) entry which is preliminary data.</text>
</comment>
<evidence type="ECO:0000256" key="6">
    <source>
        <dbReference type="ARBA" id="ARBA00022840"/>
    </source>
</evidence>
<dbReference type="FunFam" id="3.40.50.620:FF:000004">
    <property type="entry name" value="tRNA-specific 2-thiouridylase MnmA"/>
    <property type="match status" value="1"/>
</dbReference>
<evidence type="ECO:0000256" key="2">
    <source>
        <dbReference type="ARBA" id="ARBA00022555"/>
    </source>
</evidence>
<dbReference type="FunFam" id="2.30.30.280:FF:000001">
    <property type="entry name" value="tRNA-specific 2-thiouridylase MnmA"/>
    <property type="match status" value="1"/>
</dbReference>
<evidence type="ECO:0000313" key="14">
    <source>
        <dbReference type="EMBL" id="KGJ51829.1"/>
    </source>
</evidence>
<dbReference type="InterPro" id="IPR014729">
    <property type="entry name" value="Rossmann-like_a/b/a_fold"/>
</dbReference>
<dbReference type="InterPro" id="IPR046884">
    <property type="entry name" value="MnmA-like_central"/>
</dbReference>
<evidence type="ECO:0000259" key="12">
    <source>
        <dbReference type="Pfam" id="PF20258"/>
    </source>
</evidence>
<feature type="region of interest" description="Interaction with target base in tRNA" evidence="11">
    <location>
        <begin position="104"/>
        <end position="106"/>
    </location>
</feature>
<keyword evidence="7 11" id="KW-0694">RNA-binding</keyword>
<dbReference type="Gene3D" id="2.30.30.280">
    <property type="entry name" value="Adenine nucleotide alpha hydrolases-like domains"/>
    <property type="match status" value="1"/>
</dbReference>
<keyword evidence="1 11" id="KW-0963">Cytoplasm</keyword>
<evidence type="ECO:0000259" key="13">
    <source>
        <dbReference type="Pfam" id="PF20259"/>
    </source>
</evidence>
<reference evidence="14 15" key="1">
    <citation type="submission" date="2014-08" db="EMBL/GenBank/DDBJ databases">
        <title>Clostridium innocuum, an unnegligible vancomycin-resistant pathogen causing extra-intestinal infections.</title>
        <authorList>
            <person name="Feng Y."/>
            <person name="Chiu C.-H."/>
        </authorList>
    </citation>
    <scope>NUCLEOTIDE SEQUENCE [LARGE SCALE GENOMIC DNA]</scope>
    <source>
        <strain evidence="14 15">AN88</strain>
    </source>
</reference>
<evidence type="ECO:0000256" key="4">
    <source>
        <dbReference type="ARBA" id="ARBA00022694"/>
    </source>
</evidence>
<dbReference type="Pfam" id="PF20259">
    <property type="entry name" value="tRNA_Me_trans_M"/>
    <property type="match status" value="1"/>
</dbReference>
<evidence type="ECO:0000256" key="3">
    <source>
        <dbReference type="ARBA" id="ARBA00022679"/>
    </source>
</evidence>
<evidence type="ECO:0000256" key="11">
    <source>
        <dbReference type="HAMAP-Rule" id="MF_00144"/>
    </source>
</evidence>
<protein>
    <recommendedName>
        <fullName evidence="11">tRNA-specific 2-thiouridylase MnmA</fullName>
        <ecNumber evidence="11">2.8.1.13</ecNumber>
    </recommendedName>
</protein>
<feature type="site" description="Interaction with tRNA" evidence="11">
    <location>
        <position position="134"/>
    </location>
</feature>
<dbReference type="NCBIfam" id="TIGR00420">
    <property type="entry name" value="trmU"/>
    <property type="match status" value="1"/>
</dbReference>
<dbReference type="GO" id="GO:0005524">
    <property type="term" value="F:ATP binding"/>
    <property type="evidence" value="ECO:0007669"/>
    <property type="project" value="UniProtKB-KW"/>
</dbReference>
<feature type="binding site" evidence="11">
    <location>
        <begin position="8"/>
        <end position="15"/>
    </location>
    <ligand>
        <name>ATP</name>
        <dbReference type="ChEBI" id="CHEBI:30616"/>
    </ligand>
</feature>
<feature type="region of interest" description="Interaction with tRNA" evidence="11">
    <location>
        <begin position="315"/>
        <end position="316"/>
    </location>
</feature>
<proteinExistence type="inferred from homology"/>
<dbReference type="InterPro" id="IPR004506">
    <property type="entry name" value="MnmA-like"/>
</dbReference>